<evidence type="ECO:0000256" key="2">
    <source>
        <dbReference type="ARBA" id="ARBA00005849"/>
    </source>
</evidence>
<organism evidence="8 9">
    <name type="scientific">Chelativorans intermedius</name>
    <dbReference type="NCBI Taxonomy" id="515947"/>
    <lineage>
        <taxon>Bacteria</taxon>
        <taxon>Pseudomonadati</taxon>
        <taxon>Pseudomonadota</taxon>
        <taxon>Alphaproteobacteria</taxon>
        <taxon>Hyphomicrobiales</taxon>
        <taxon>Phyllobacteriaceae</taxon>
        <taxon>Chelativorans</taxon>
    </lineage>
</organism>
<sequence length="177" mass="18744">MTRRRRARAILGIGATAVISLFALAYLGGLRINLTPSYPLGVWRIVPLDREVAVGDLVMICPPSTSAFTLARQRGYLRSGLCPGWMSPLIKTVAATRGQRVEIVGAVSVDDVPLASSELRAVDAEGRALTPFAGGVVPPGHIFLHSDFAGSYDSRYFGPIPAAGVLGLAHPVLTVRP</sequence>
<keyword evidence="6" id="KW-1133">Transmembrane helix</keyword>
<keyword evidence="5" id="KW-0184">Conjugation</keyword>
<keyword evidence="4" id="KW-0574">Periplasm</keyword>
<keyword evidence="6" id="KW-0472">Membrane</keyword>
<evidence type="ECO:0000256" key="1">
    <source>
        <dbReference type="ARBA" id="ARBA00004418"/>
    </source>
</evidence>
<dbReference type="EMBL" id="JBHLXD010000046">
    <property type="protein sequence ID" value="MFC0210296.1"/>
    <property type="molecule type" value="Genomic_DNA"/>
</dbReference>
<accession>A0ABV6DCD0</accession>
<evidence type="ECO:0000313" key="9">
    <source>
        <dbReference type="Proteomes" id="UP001589755"/>
    </source>
</evidence>
<dbReference type="NCBIfam" id="NF010412">
    <property type="entry name" value="PRK13838.1"/>
    <property type="match status" value="1"/>
</dbReference>
<keyword evidence="6" id="KW-0812">Transmembrane</keyword>
<feature type="domain" description="Peptidase S26" evidence="7">
    <location>
        <begin position="11"/>
        <end position="170"/>
    </location>
</feature>
<evidence type="ECO:0000313" key="8">
    <source>
        <dbReference type="EMBL" id="MFC0210296.1"/>
    </source>
</evidence>
<evidence type="ECO:0000259" key="7">
    <source>
        <dbReference type="Pfam" id="PF10502"/>
    </source>
</evidence>
<evidence type="ECO:0000256" key="3">
    <source>
        <dbReference type="ARBA" id="ARBA00022729"/>
    </source>
</evidence>
<evidence type="ECO:0000256" key="6">
    <source>
        <dbReference type="SAM" id="Phobius"/>
    </source>
</evidence>
<dbReference type="InterPro" id="IPR019533">
    <property type="entry name" value="Peptidase_S26"/>
</dbReference>
<comment type="caution">
    <text evidence="8">The sequence shown here is derived from an EMBL/GenBank/DDBJ whole genome shotgun (WGS) entry which is preliminary data.</text>
</comment>
<feature type="transmembrane region" description="Helical" evidence="6">
    <location>
        <begin position="9"/>
        <end position="32"/>
    </location>
</feature>
<evidence type="ECO:0000256" key="4">
    <source>
        <dbReference type="ARBA" id="ARBA00022764"/>
    </source>
</evidence>
<keyword evidence="9" id="KW-1185">Reference proteome</keyword>
<dbReference type="InterPro" id="IPR014139">
    <property type="entry name" value="Peptidase_S26C_TraF"/>
</dbReference>
<comment type="similarity">
    <text evidence="2">Belongs to the peptidase S26C family.</text>
</comment>
<gene>
    <name evidence="8" type="primary">traF</name>
    <name evidence="8" type="ORF">ACFFJ2_18005</name>
</gene>
<dbReference type="Proteomes" id="UP001589755">
    <property type="component" value="Unassembled WGS sequence"/>
</dbReference>
<protein>
    <submittedName>
        <fullName evidence="8">Conjugative transfer signal peptidase TraF</fullName>
    </submittedName>
</protein>
<dbReference type="NCBIfam" id="TIGR02771">
    <property type="entry name" value="TraF_Ti"/>
    <property type="match status" value="1"/>
</dbReference>
<dbReference type="InterPro" id="IPR036286">
    <property type="entry name" value="LexA/Signal_pep-like_sf"/>
</dbReference>
<proteinExistence type="inferred from homology"/>
<evidence type="ECO:0000256" key="5">
    <source>
        <dbReference type="ARBA" id="ARBA00022971"/>
    </source>
</evidence>
<dbReference type="Pfam" id="PF10502">
    <property type="entry name" value="Peptidase_S26"/>
    <property type="match status" value="1"/>
</dbReference>
<dbReference type="SUPFAM" id="SSF51306">
    <property type="entry name" value="LexA/Signal peptidase"/>
    <property type="match status" value="1"/>
</dbReference>
<comment type="subcellular location">
    <subcellularLocation>
        <location evidence="1">Periplasm</location>
    </subcellularLocation>
</comment>
<dbReference type="RefSeq" id="WP_261522643.1">
    <property type="nucleotide sequence ID" value="NZ_JAODNW010000034.1"/>
</dbReference>
<dbReference type="Gene3D" id="2.10.109.10">
    <property type="entry name" value="Umud Fragment, subunit A"/>
    <property type="match status" value="1"/>
</dbReference>
<name>A0ABV6DCD0_9HYPH</name>
<reference evidence="8 9" key="1">
    <citation type="submission" date="2024-09" db="EMBL/GenBank/DDBJ databases">
        <authorList>
            <person name="Sun Q."/>
            <person name="Mori K."/>
        </authorList>
    </citation>
    <scope>NUCLEOTIDE SEQUENCE [LARGE SCALE GENOMIC DNA]</scope>
    <source>
        <strain evidence="8 9">CCM 8543</strain>
    </source>
</reference>
<keyword evidence="3" id="KW-0732">Signal</keyword>